<gene>
    <name evidence="2" type="ORF">AC478_01260</name>
</gene>
<evidence type="ECO:0000313" key="3">
    <source>
        <dbReference type="Proteomes" id="UP000054016"/>
    </source>
</evidence>
<comment type="caution">
    <text evidence="2">The sequence shown here is derived from an EMBL/GenBank/DDBJ whole genome shotgun (WGS) entry which is preliminary data.</text>
</comment>
<keyword evidence="1" id="KW-0812">Transmembrane</keyword>
<evidence type="ECO:0000256" key="1">
    <source>
        <dbReference type="SAM" id="Phobius"/>
    </source>
</evidence>
<evidence type="ECO:0000313" key="2">
    <source>
        <dbReference type="EMBL" id="KON32128.1"/>
    </source>
</evidence>
<proteinExistence type="predicted"/>
<keyword evidence="1" id="KW-0472">Membrane</keyword>
<dbReference type="Proteomes" id="UP000054016">
    <property type="component" value="Unassembled WGS sequence"/>
</dbReference>
<keyword evidence="1" id="KW-1133">Transmembrane helix</keyword>
<feature type="transmembrane region" description="Helical" evidence="1">
    <location>
        <begin position="31"/>
        <end position="53"/>
    </location>
</feature>
<protein>
    <submittedName>
        <fullName evidence="2">Uncharacterized protein</fullName>
    </submittedName>
</protein>
<accession>A0A0M0BU30</accession>
<reference evidence="3" key="1">
    <citation type="submission" date="2015-06" db="EMBL/GenBank/DDBJ databases">
        <title>New insights into the roles of widespread benthic archaea in carbon and nitrogen cycling.</title>
        <authorList>
            <person name="Lazar C.S."/>
            <person name="Baker B.J."/>
            <person name="Seitz K.W."/>
            <person name="Hyde A.S."/>
            <person name="Dick G.J."/>
            <person name="Hinrichs K.-U."/>
            <person name="Teske A.P."/>
        </authorList>
    </citation>
    <scope>NUCLEOTIDE SEQUENCE [LARGE SCALE GENOMIC DNA]</scope>
</reference>
<feature type="transmembrane region" description="Helical" evidence="1">
    <location>
        <begin position="77"/>
        <end position="99"/>
    </location>
</feature>
<dbReference type="AlphaFoldDB" id="A0A0M0BU30"/>
<feature type="transmembrane region" description="Helical" evidence="1">
    <location>
        <begin position="111"/>
        <end position="129"/>
    </location>
</feature>
<dbReference type="EMBL" id="LFWV01000011">
    <property type="protein sequence ID" value="KON32128.1"/>
    <property type="molecule type" value="Genomic_DNA"/>
</dbReference>
<organism evidence="2 3">
    <name type="scientific">miscellaneous Crenarchaeota group-1 archaeon SG8-32-3</name>
    <dbReference type="NCBI Taxonomy" id="1685125"/>
    <lineage>
        <taxon>Archaea</taxon>
        <taxon>Candidatus Bathyarchaeota</taxon>
        <taxon>MCG-1</taxon>
    </lineage>
</organism>
<name>A0A0M0BU30_9ARCH</name>
<sequence>MAKKVKKRASSTSFSLSRLFDKISTTKPSSLVVSIVVLAYAIFLFGGGLYTIISEPLPAFYTTSGFIFLYPDLGEQFISDSIIAVTLYAIGFVGLLAIYQSTKYAYKPRQAYMMLVIGVTFLLLAYIFLEDAILIKLGR</sequence>